<dbReference type="Pfam" id="PF00197">
    <property type="entry name" value="Kunitz_legume"/>
    <property type="match status" value="1"/>
</dbReference>
<dbReference type="InterPro" id="IPR056368">
    <property type="entry name" value="KTI1"/>
</dbReference>
<protein>
    <submittedName>
        <fullName evidence="1">Uncharacterized protein</fullName>
    </submittedName>
</protein>
<dbReference type="AlphaFoldDB" id="A0AB36BIT7"/>
<accession>A0AB36BIT7</accession>
<evidence type="ECO:0000313" key="1">
    <source>
        <dbReference type="EMBL" id="NBH31907.1"/>
    </source>
</evidence>
<dbReference type="Gene3D" id="2.80.10.50">
    <property type="match status" value="1"/>
</dbReference>
<gene>
    <name evidence="1" type="ORF">D3Z30_13345</name>
</gene>
<dbReference type="InterPro" id="IPR002160">
    <property type="entry name" value="Prot_inh_Kunz-lg"/>
</dbReference>
<dbReference type="PANTHER" id="PTHR33107:SF37">
    <property type="entry name" value="PROTEINASE INHIBITOR I3"/>
    <property type="match status" value="1"/>
</dbReference>
<dbReference type="CDD" id="cd00178">
    <property type="entry name" value="beta-trefoil_STI"/>
    <property type="match status" value="1"/>
</dbReference>
<dbReference type="SMART" id="SM00452">
    <property type="entry name" value="STI"/>
    <property type="match status" value="1"/>
</dbReference>
<organism evidence="1 2">
    <name type="scientific">Staphylococcus warneri</name>
    <dbReference type="NCBI Taxonomy" id="1292"/>
    <lineage>
        <taxon>Bacteria</taxon>
        <taxon>Bacillati</taxon>
        <taxon>Bacillota</taxon>
        <taxon>Bacilli</taxon>
        <taxon>Bacillales</taxon>
        <taxon>Staphylococcaceae</taxon>
        <taxon>Staphylococcus</taxon>
    </lineage>
</organism>
<dbReference type="InterPro" id="IPR011065">
    <property type="entry name" value="Kunitz_inhibitor_STI-like_sf"/>
</dbReference>
<dbReference type="EMBL" id="QXWP01000107">
    <property type="protein sequence ID" value="NBH31907.1"/>
    <property type="molecule type" value="Genomic_DNA"/>
</dbReference>
<reference evidence="1 2" key="1">
    <citation type="submission" date="2018-08" db="EMBL/GenBank/DDBJ databases">
        <title>Murine metabolic-syndrome-specific gut microbial biobank.</title>
        <authorList>
            <person name="Liu C."/>
        </authorList>
    </citation>
    <scope>NUCLEOTIDE SEQUENCE [LARGE SCALE GENOMIC DNA]</scope>
    <source>
        <strain evidence="1 2">1XD21-27</strain>
    </source>
</reference>
<feature type="non-terminal residue" evidence="1">
    <location>
        <position position="184"/>
    </location>
</feature>
<evidence type="ECO:0000313" key="2">
    <source>
        <dbReference type="Proteomes" id="UP000481807"/>
    </source>
</evidence>
<comment type="caution">
    <text evidence="1">The sequence shown here is derived from an EMBL/GenBank/DDBJ whole genome shotgun (WGS) entry which is preliminary data.</text>
</comment>
<dbReference type="GO" id="GO:0004866">
    <property type="term" value="F:endopeptidase inhibitor activity"/>
    <property type="evidence" value="ECO:0007669"/>
    <property type="project" value="InterPro"/>
</dbReference>
<name>A0AB36BIT7_STAWA</name>
<dbReference type="PANTHER" id="PTHR33107">
    <property type="entry name" value="KUNITZ TRYPSIN INHIBITOR 2"/>
    <property type="match status" value="1"/>
</dbReference>
<dbReference type="SUPFAM" id="SSF50386">
    <property type="entry name" value="STI-like"/>
    <property type="match status" value="1"/>
</dbReference>
<sequence>MYDASGNPLEKDASYFISPPVWGPLGGSVTLGTTLNEVNGTCVVDVIQKPNDLFSPGTPFTFTPVDLNQDVIKLGYPVAIQSPTVNPCKEGSTVWKVSTNDGSGIITTGGIINTPNSCLRISRPRAPLFPFSYALEYCPFMCGAGFRICYPIGISMINGQAHLSPKGSPFEIVLLKVSEPSVIS</sequence>
<proteinExistence type="predicted"/>
<dbReference type="Proteomes" id="UP000481807">
    <property type="component" value="Unassembled WGS sequence"/>
</dbReference>